<keyword evidence="4" id="KW-0732">Signal</keyword>
<dbReference type="GeneID" id="111315089"/>
<comment type="subcellular location">
    <subcellularLocation>
        <location evidence="1">Cell membrane</location>
    </subcellularLocation>
</comment>
<dbReference type="Proteomes" id="UP000515121">
    <property type="component" value="Unplaced"/>
</dbReference>
<protein>
    <submittedName>
        <fullName evidence="9">LRR receptor-like serine/threonine-protein kinase EFR</fullName>
    </submittedName>
</protein>
<proteinExistence type="predicted"/>
<dbReference type="Gene3D" id="3.80.10.10">
    <property type="entry name" value="Ribonuclease Inhibitor"/>
    <property type="match status" value="1"/>
</dbReference>
<dbReference type="Pfam" id="PF00560">
    <property type="entry name" value="LRR_1"/>
    <property type="match status" value="1"/>
</dbReference>
<evidence type="ECO:0000256" key="4">
    <source>
        <dbReference type="ARBA" id="ARBA00022729"/>
    </source>
</evidence>
<evidence type="ECO:0000313" key="8">
    <source>
        <dbReference type="Proteomes" id="UP000515121"/>
    </source>
</evidence>
<feature type="domain" description="Leucine-rich repeat-containing N-terminal plant-type" evidence="7">
    <location>
        <begin position="56"/>
        <end position="83"/>
    </location>
</feature>
<keyword evidence="5" id="KW-0677">Repeat</keyword>
<evidence type="ECO:0000256" key="1">
    <source>
        <dbReference type="ARBA" id="ARBA00004236"/>
    </source>
</evidence>
<dbReference type="PANTHER" id="PTHR48060:SF21">
    <property type="entry name" value="L DOMAIN-LIKE PROTEIN"/>
    <property type="match status" value="1"/>
</dbReference>
<evidence type="ECO:0000313" key="9">
    <source>
        <dbReference type="RefSeq" id="XP_022772437.1"/>
    </source>
</evidence>
<evidence type="ECO:0000256" key="5">
    <source>
        <dbReference type="ARBA" id="ARBA00022737"/>
    </source>
</evidence>
<dbReference type="OrthoDB" id="687555at2759"/>
<dbReference type="PANTHER" id="PTHR48060">
    <property type="entry name" value="DNA DAMAGE-REPAIR/TOLERATION PROTEIN DRT100"/>
    <property type="match status" value="1"/>
</dbReference>
<evidence type="ECO:0000256" key="6">
    <source>
        <dbReference type="ARBA" id="ARBA00023136"/>
    </source>
</evidence>
<dbReference type="SUPFAM" id="SSF52058">
    <property type="entry name" value="L domain-like"/>
    <property type="match status" value="1"/>
</dbReference>
<dbReference type="KEGG" id="dzi:111315089"/>
<dbReference type="InterPro" id="IPR013210">
    <property type="entry name" value="LRR_N_plant-typ"/>
</dbReference>
<dbReference type="RefSeq" id="XP_022772437.1">
    <property type="nucleotide sequence ID" value="XM_022916702.1"/>
</dbReference>
<dbReference type="Pfam" id="PF13855">
    <property type="entry name" value="LRR_8"/>
    <property type="match status" value="1"/>
</dbReference>
<keyword evidence="3" id="KW-0433">Leucine-rich repeat</keyword>
<keyword evidence="8" id="KW-1185">Reference proteome</keyword>
<dbReference type="GO" id="GO:0005886">
    <property type="term" value="C:plasma membrane"/>
    <property type="evidence" value="ECO:0007669"/>
    <property type="project" value="UniProtKB-SubCell"/>
</dbReference>
<organism evidence="8 9">
    <name type="scientific">Durio zibethinus</name>
    <name type="common">Durian</name>
    <dbReference type="NCBI Taxonomy" id="66656"/>
    <lineage>
        <taxon>Eukaryota</taxon>
        <taxon>Viridiplantae</taxon>
        <taxon>Streptophyta</taxon>
        <taxon>Embryophyta</taxon>
        <taxon>Tracheophyta</taxon>
        <taxon>Spermatophyta</taxon>
        <taxon>Magnoliopsida</taxon>
        <taxon>eudicotyledons</taxon>
        <taxon>Gunneridae</taxon>
        <taxon>Pentapetalae</taxon>
        <taxon>rosids</taxon>
        <taxon>malvids</taxon>
        <taxon>Malvales</taxon>
        <taxon>Malvaceae</taxon>
        <taxon>Helicteroideae</taxon>
        <taxon>Durio</taxon>
    </lineage>
</organism>
<evidence type="ECO:0000259" key="7">
    <source>
        <dbReference type="Pfam" id="PF08263"/>
    </source>
</evidence>
<dbReference type="Pfam" id="PF08263">
    <property type="entry name" value="LRRNT_2"/>
    <property type="match status" value="1"/>
</dbReference>
<sequence>MNSSGFSLLMRLSEMHLKAPWSLKFSIRVAVILLLCFNLKGPFFLGSAALVINANETDRQALLQFKAKIAGDQLGIMRSWNNSVHFANGLVLNADDDIRELPVGQLPSNISGCWKLKHLYIGHNLLVGEIPATLGHLSNLKELGLSNNTLRGSIPSFLGNLSSLEKIYLSLNRLSGVIPEAIDQLKNLTAHSMNARVG</sequence>
<dbReference type="InterPro" id="IPR001611">
    <property type="entry name" value="Leu-rich_rpt"/>
</dbReference>
<dbReference type="InterPro" id="IPR032675">
    <property type="entry name" value="LRR_dom_sf"/>
</dbReference>
<dbReference type="AlphaFoldDB" id="A0A6P6B5I2"/>
<gene>
    <name evidence="9" type="primary">LOC111315089</name>
</gene>
<reference evidence="9" key="1">
    <citation type="submission" date="2025-08" db="UniProtKB">
        <authorList>
            <consortium name="RefSeq"/>
        </authorList>
    </citation>
    <scope>IDENTIFICATION</scope>
    <source>
        <tissue evidence="9">Fruit stalk</tissue>
    </source>
</reference>
<evidence type="ECO:0000256" key="3">
    <source>
        <dbReference type="ARBA" id="ARBA00022614"/>
    </source>
</evidence>
<evidence type="ECO:0000256" key="2">
    <source>
        <dbReference type="ARBA" id="ARBA00022475"/>
    </source>
</evidence>
<keyword evidence="6" id="KW-0472">Membrane</keyword>
<dbReference type="InterPro" id="IPR053211">
    <property type="entry name" value="DNA_repair-toleration"/>
</dbReference>
<keyword evidence="2" id="KW-1003">Cell membrane</keyword>
<dbReference type="FunFam" id="3.80.10.10:FF:000299">
    <property type="entry name" value="Piriformospora indica-insensitive protein 2"/>
    <property type="match status" value="1"/>
</dbReference>
<name>A0A6P6B5I2_DURZI</name>
<accession>A0A6P6B5I2</accession>